<feature type="signal peptide" evidence="1">
    <location>
        <begin position="1"/>
        <end position="21"/>
    </location>
</feature>
<dbReference type="Proteomes" id="UP000829364">
    <property type="component" value="Chromosome 5"/>
</dbReference>
<protein>
    <submittedName>
        <fullName evidence="2">Uncharacterized protein</fullName>
    </submittedName>
</protein>
<feature type="chain" id="PRO_5040185796" evidence="1">
    <location>
        <begin position="22"/>
        <end position="224"/>
    </location>
</feature>
<proteinExistence type="predicted"/>
<name>A0A9Q8QGV8_9HYPO</name>
<dbReference type="AlphaFoldDB" id="A0A9Q8QGV8"/>
<dbReference type="PANTHER" id="PTHR39614:SF2">
    <property type="entry name" value="INTEGRAL MEMBRANE PROTEIN"/>
    <property type="match status" value="1"/>
</dbReference>
<reference evidence="2" key="1">
    <citation type="submission" date="2021-11" db="EMBL/GenBank/DDBJ databases">
        <title>Purpureocillium_takamizusanense_genome.</title>
        <authorList>
            <person name="Nguyen N.-H."/>
        </authorList>
    </citation>
    <scope>NUCLEOTIDE SEQUENCE</scope>
    <source>
        <strain evidence="2">PT3</strain>
    </source>
</reference>
<accession>A0A9Q8QGV8</accession>
<dbReference type="EMBL" id="CP086358">
    <property type="protein sequence ID" value="UNI19420.1"/>
    <property type="molecule type" value="Genomic_DNA"/>
</dbReference>
<evidence type="ECO:0000256" key="1">
    <source>
        <dbReference type="SAM" id="SignalP"/>
    </source>
</evidence>
<dbReference type="RefSeq" id="XP_047842901.1">
    <property type="nucleotide sequence ID" value="XM_047986917.1"/>
</dbReference>
<gene>
    <name evidence="2" type="ORF">JDV02_005604</name>
</gene>
<keyword evidence="3" id="KW-1185">Reference proteome</keyword>
<dbReference type="GeneID" id="72067553"/>
<sequence>MAMEAFLFALAVCLVANLQMAADKKMVVVSSFAFRLPLIALAVMEAHYTWLYIGSTNATFDHITLSTLMSVHLGWSLVSATILCLKPFVMMLGSGCFTSNHYLGSSTAGGDAVLLSPSDSGQSHGSRRYMVKSRPNRGARAAAVGEHELLALSDLKHTTWLRSRADAGSLGYDCGVSQASRGGTGDGAHRLSDGSSQDLIIQGAAQAIARRWRGEAVTAKTDSQ</sequence>
<dbReference type="OrthoDB" id="3918601at2759"/>
<evidence type="ECO:0000313" key="2">
    <source>
        <dbReference type="EMBL" id="UNI19420.1"/>
    </source>
</evidence>
<organism evidence="2 3">
    <name type="scientific">Purpureocillium takamizusanense</name>
    <dbReference type="NCBI Taxonomy" id="2060973"/>
    <lineage>
        <taxon>Eukaryota</taxon>
        <taxon>Fungi</taxon>
        <taxon>Dikarya</taxon>
        <taxon>Ascomycota</taxon>
        <taxon>Pezizomycotina</taxon>
        <taxon>Sordariomycetes</taxon>
        <taxon>Hypocreomycetidae</taxon>
        <taxon>Hypocreales</taxon>
        <taxon>Ophiocordycipitaceae</taxon>
        <taxon>Purpureocillium</taxon>
    </lineage>
</organism>
<dbReference type="PANTHER" id="PTHR39614">
    <property type="entry name" value="INTEGRAL MEMBRANE PROTEIN"/>
    <property type="match status" value="1"/>
</dbReference>
<keyword evidence="1" id="KW-0732">Signal</keyword>
<dbReference type="KEGG" id="ptkz:JDV02_005604"/>
<evidence type="ECO:0000313" key="3">
    <source>
        <dbReference type="Proteomes" id="UP000829364"/>
    </source>
</evidence>